<keyword evidence="5" id="KW-1185">Reference proteome</keyword>
<dbReference type="CDD" id="cd18012">
    <property type="entry name" value="DEXQc_arch_SWI2_SNF2"/>
    <property type="match status" value="1"/>
</dbReference>
<dbReference type="Proteomes" id="UP001500840">
    <property type="component" value="Unassembled WGS sequence"/>
</dbReference>
<dbReference type="InterPro" id="IPR000330">
    <property type="entry name" value="SNF2_N"/>
</dbReference>
<dbReference type="InterPro" id="IPR027417">
    <property type="entry name" value="P-loop_NTPase"/>
</dbReference>
<organism evidence="4 5">
    <name type="scientific">Novipirellula rosea</name>
    <dbReference type="NCBI Taxonomy" id="1031540"/>
    <lineage>
        <taxon>Bacteria</taxon>
        <taxon>Pseudomonadati</taxon>
        <taxon>Planctomycetota</taxon>
        <taxon>Planctomycetia</taxon>
        <taxon>Pirellulales</taxon>
        <taxon>Pirellulaceae</taxon>
        <taxon>Novipirellula</taxon>
    </lineage>
</organism>
<dbReference type="PROSITE" id="PS51192">
    <property type="entry name" value="HELICASE_ATP_BIND_1"/>
    <property type="match status" value="1"/>
</dbReference>
<dbReference type="Gene3D" id="3.40.50.10810">
    <property type="entry name" value="Tandem AAA-ATPase domain"/>
    <property type="match status" value="1"/>
</dbReference>
<dbReference type="InterPro" id="IPR049730">
    <property type="entry name" value="SNF2/RAD54-like_C"/>
</dbReference>
<dbReference type="PROSITE" id="PS51194">
    <property type="entry name" value="HELICASE_CTER"/>
    <property type="match status" value="1"/>
</dbReference>
<evidence type="ECO:0000313" key="4">
    <source>
        <dbReference type="EMBL" id="GAA4471858.1"/>
    </source>
</evidence>
<dbReference type="Pfam" id="PF00176">
    <property type="entry name" value="SNF2-rel_dom"/>
    <property type="match status" value="1"/>
</dbReference>
<dbReference type="Pfam" id="PF00271">
    <property type="entry name" value="Helicase_C"/>
    <property type="match status" value="1"/>
</dbReference>
<accession>A0ABP8NUT0</accession>
<dbReference type="EMBL" id="BAABGA010000120">
    <property type="protein sequence ID" value="GAA4471858.1"/>
    <property type="molecule type" value="Genomic_DNA"/>
</dbReference>
<sequence>MKDGSLDPQAMRAALAQLAKARATADDASLPSFLLPPKADPNAGRRRYSQWHDRLVDMLNAFPHAIARQSNFNHVRCSAEQVFSTGEFHGVVIAARNKFEVFARVDDAEPSTGCNCDDAAGKQACLHQYEFVDYLLDQLEFLNSPLSRNIIQGTFASGKANYARFEIDLKERAIRRLNALLDFNSSLTSDDVASGDDSLPVLQEQRVQRVAWDFKLEDGYISVGPVLQMQKKRGGGYTKGKKLSLDRIVKEVDLPLTTADRRVVAGIVRDDESYYYGGSGLILDAFHTLPLLVDQPNVMLDGEPCQIVRASIYLALLPLKQSGKWAFGFTDENGKIPETKVLCTPEAFLGIDSENRVLYLSEMNGENVELMRDAMGLGQFDDDQIDAVIEKVRPLQKRISLRLPESHAGPIIQEPATLALLLRSRSDGAMDYGIRFRDAAGILRRPGADPMVVTIMREQKSVQVQRVATDEFQRAQQIAESLDLEIDDSTGFGTITDFRTALSVIEQLQSNELDIEVLWDKRSEKPISVLGSLSSKNVRVDITSKRNWFGITGECDFGDTKVPLKELMDGLSSVTADAIQGDFVRVGDGGWARISDSLRERLNRLHDATHADRQTLKLDATAAPAIRDLMESDIEIKAAKSWQKCLTRLNRAEKLNPSLPKNLDATLRDYQIDGYKWMRRLAEWGVGGILADDMGLGKTLQTLAVLLDRSEIGPSLVIAPTSVGFNWAREAGRFTPDLNVHLYRETEREEFLPSVGPGNLVICSYGLVLRDAEALAKVQWGTIVLDEAQAIKNSRSKTSKAIAALKADWTVALTGTPVENHLGELWSLFHVVSPGVFGGWDHFRKRFALPIEKQNDEAARKALAERLKPFVLRRTKSEVLTELPPRTEMNLYVDLSPAERAEYEKVRRVAIGEIEQLESQTEIKDQRFKILAMLTRLRQISCHAGLVNETWTESSAKLDQLCETLDSLREEGHRALVFSQFTAHLALIRTALEARGITYEYLDGSTPATARQQAVDRFQQGTADVFLISLKAGGTGLNLTAADYVIHMDPWWNPAVEDQATDRAHRYGQDKPVMVYRIIAKGTIEEEILALHESKRDLVAGVMEGTEAAAKLSNDDLIRMIRS</sequence>
<dbReference type="PANTHER" id="PTHR10799">
    <property type="entry name" value="SNF2/RAD54 HELICASE FAMILY"/>
    <property type="match status" value="1"/>
</dbReference>
<dbReference type="InterPro" id="IPR014001">
    <property type="entry name" value="Helicase_ATP-bd"/>
</dbReference>
<dbReference type="CDD" id="cd18793">
    <property type="entry name" value="SF2_C_SNF"/>
    <property type="match status" value="1"/>
</dbReference>
<keyword evidence="1" id="KW-0378">Hydrolase</keyword>
<dbReference type="SMART" id="SM00490">
    <property type="entry name" value="HELICc"/>
    <property type="match status" value="1"/>
</dbReference>
<feature type="domain" description="Helicase ATP-binding" evidence="2">
    <location>
        <begin position="679"/>
        <end position="835"/>
    </location>
</feature>
<dbReference type="SMART" id="SM00487">
    <property type="entry name" value="DEXDc"/>
    <property type="match status" value="1"/>
</dbReference>
<dbReference type="InterPro" id="IPR001650">
    <property type="entry name" value="Helicase_C-like"/>
</dbReference>
<dbReference type="Gene3D" id="3.40.50.300">
    <property type="entry name" value="P-loop containing nucleotide triphosphate hydrolases"/>
    <property type="match status" value="1"/>
</dbReference>
<evidence type="ECO:0000259" key="3">
    <source>
        <dbReference type="PROSITE" id="PS51194"/>
    </source>
</evidence>
<reference evidence="5" key="1">
    <citation type="journal article" date="2019" name="Int. J. Syst. Evol. Microbiol.">
        <title>The Global Catalogue of Microorganisms (GCM) 10K type strain sequencing project: providing services to taxonomists for standard genome sequencing and annotation.</title>
        <authorList>
            <consortium name="The Broad Institute Genomics Platform"/>
            <consortium name="The Broad Institute Genome Sequencing Center for Infectious Disease"/>
            <person name="Wu L."/>
            <person name="Ma J."/>
        </authorList>
    </citation>
    <scope>NUCLEOTIDE SEQUENCE [LARGE SCALE GENOMIC DNA]</scope>
    <source>
        <strain evidence="5">JCM 17759</strain>
    </source>
</reference>
<evidence type="ECO:0000256" key="1">
    <source>
        <dbReference type="ARBA" id="ARBA00022801"/>
    </source>
</evidence>
<dbReference type="InterPro" id="IPR038718">
    <property type="entry name" value="SNF2-like_sf"/>
</dbReference>
<evidence type="ECO:0000259" key="2">
    <source>
        <dbReference type="PROSITE" id="PS51192"/>
    </source>
</evidence>
<evidence type="ECO:0000313" key="5">
    <source>
        <dbReference type="Proteomes" id="UP001500840"/>
    </source>
</evidence>
<protein>
    <recommendedName>
        <fullName evidence="6">ATP-dependent helicase HepA</fullName>
    </recommendedName>
</protein>
<name>A0ABP8NUT0_9BACT</name>
<evidence type="ECO:0008006" key="6">
    <source>
        <dbReference type="Google" id="ProtNLM"/>
    </source>
</evidence>
<dbReference type="RefSeq" id="WP_345327999.1">
    <property type="nucleotide sequence ID" value="NZ_BAABGA010000120.1"/>
</dbReference>
<comment type="caution">
    <text evidence="4">The sequence shown here is derived from an EMBL/GenBank/DDBJ whole genome shotgun (WGS) entry which is preliminary data.</text>
</comment>
<proteinExistence type="predicted"/>
<feature type="domain" description="Helicase C-terminal" evidence="3">
    <location>
        <begin position="957"/>
        <end position="1118"/>
    </location>
</feature>
<gene>
    <name evidence="4" type="ORF">GCM10023156_67150</name>
</gene>
<dbReference type="SUPFAM" id="SSF52540">
    <property type="entry name" value="P-loop containing nucleoside triphosphate hydrolases"/>
    <property type="match status" value="2"/>
</dbReference>